<evidence type="ECO:0000313" key="3">
    <source>
        <dbReference type="Proteomes" id="UP000003598"/>
    </source>
</evidence>
<evidence type="ECO:0000256" key="1">
    <source>
        <dbReference type="SAM" id="Phobius"/>
    </source>
</evidence>
<dbReference type="Proteomes" id="UP000003598">
    <property type="component" value="Unassembled WGS sequence"/>
</dbReference>
<dbReference type="HOGENOM" id="CLU_2754226_0_0_10"/>
<reference evidence="2 3" key="1">
    <citation type="submission" date="2011-03" db="EMBL/GenBank/DDBJ databases">
        <authorList>
            <person name="Weinstock G."/>
            <person name="Sodergren E."/>
            <person name="Clifton S."/>
            <person name="Fulton L."/>
            <person name="Fulton B."/>
            <person name="Courtney L."/>
            <person name="Fronick C."/>
            <person name="Harrison M."/>
            <person name="Strong C."/>
            <person name="Farmer C."/>
            <person name="Delahaunty K."/>
            <person name="Markovic C."/>
            <person name="Hall O."/>
            <person name="Minx P."/>
            <person name="Tomlinson C."/>
            <person name="Mitreva M."/>
            <person name="Hou S."/>
            <person name="Chen J."/>
            <person name="Wollam A."/>
            <person name="Pepin K.H."/>
            <person name="Johnson M."/>
            <person name="Bhonagiri V."/>
            <person name="Zhang X."/>
            <person name="Suruliraj S."/>
            <person name="Warren W."/>
            <person name="Chinwalla A."/>
            <person name="Mardis E.R."/>
            <person name="Wilson R.K."/>
        </authorList>
    </citation>
    <scope>NUCLEOTIDE SEQUENCE [LARGE SCALE GENOMIC DNA]</scope>
    <source>
        <strain evidence="2 3">YIT 11840</strain>
    </source>
</reference>
<gene>
    <name evidence="2" type="ORF">HMPREF9441_02117</name>
</gene>
<keyword evidence="3" id="KW-1185">Reference proteome</keyword>
<name>G5SRW8_9BACT</name>
<keyword evidence="1" id="KW-0812">Transmembrane</keyword>
<evidence type="ECO:0000313" key="2">
    <source>
        <dbReference type="EMBL" id="EHH00110.1"/>
    </source>
</evidence>
<keyword evidence="1" id="KW-1133">Transmembrane helix</keyword>
<dbReference type="AlphaFoldDB" id="G5SRW8"/>
<dbReference type="EMBL" id="AFFY01000025">
    <property type="protein sequence ID" value="EHH00110.1"/>
    <property type="molecule type" value="Genomic_DNA"/>
</dbReference>
<organism evidence="2 3">
    <name type="scientific">Paraprevotella clara YIT 11840</name>
    <dbReference type="NCBI Taxonomy" id="762968"/>
    <lineage>
        <taxon>Bacteria</taxon>
        <taxon>Pseudomonadati</taxon>
        <taxon>Bacteroidota</taxon>
        <taxon>Bacteroidia</taxon>
        <taxon>Bacteroidales</taxon>
        <taxon>Prevotellaceae</taxon>
        <taxon>Paraprevotella</taxon>
    </lineage>
</organism>
<proteinExistence type="predicted"/>
<protein>
    <submittedName>
        <fullName evidence="2">Uncharacterized protein</fullName>
    </submittedName>
</protein>
<feature type="transmembrane region" description="Helical" evidence="1">
    <location>
        <begin position="48"/>
        <end position="68"/>
    </location>
</feature>
<comment type="caution">
    <text evidence="2">The sequence shown here is derived from an EMBL/GenBank/DDBJ whole genome shotgun (WGS) entry which is preliminary data.</text>
</comment>
<accession>G5SRW8</accession>
<sequence length="70" mass="8057">MSVSGDRSLSLKKRATITQSYRKKTDFNSIPKDFFSQHLKKRIFCYEITIRLGLLQTLLSTVYIIGLLSS</sequence>
<dbReference type="STRING" id="762968.HMPREF9441_02117"/>
<keyword evidence="1" id="KW-0472">Membrane</keyword>